<dbReference type="InterPro" id="IPR000210">
    <property type="entry name" value="BTB/POZ_dom"/>
</dbReference>
<reference evidence="3" key="2">
    <citation type="submission" date="2020-04" db="EMBL/GenBank/DDBJ databases">
        <authorList>
            <consortium name="NCBI Genome Project"/>
        </authorList>
    </citation>
    <scope>NUCLEOTIDE SEQUENCE</scope>
    <source>
        <strain evidence="3">CBS 342.82</strain>
    </source>
</reference>
<dbReference type="PANTHER" id="PTHR47843:SF2">
    <property type="entry name" value="BTB DOMAIN-CONTAINING PROTEIN"/>
    <property type="match status" value="1"/>
</dbReference>
<protein>
    <recommendedName>
        <fullName evidence="1">BTB domain-containing protein</fullName>
    </recommendedName>
</protein>
<dbReference type="Pfam" id="PF00651">
    <property type="entry name" value="BTB"/>
    <property type="match status" value="1"/>
</dbReference>
<dbReference type="Proteomes" id="UP000504637">
    <property type="component" value="Unplaced"/>
</dbReference>
<dbReference type="PANTHER" id="PTHR47843">
    <property type="entry name" value="BTB DOMAIN-CONTAINING PROTEIN-RELATED"/>
    <property type="match status" value="1"/>
</dbReference>
<organism evidence="3">
    <name type="scientific">Dissoconium aciculare CBS 342.82</name>
    <dbReference type="NCBI Taxonomy" id="1314786"/>
    <lineage>
        <taxon>Eukaryota</taxon>
        <taxon>Fungi</taxon>
        <taxon>Dikarya</taxon>
        <taxon>Ascomycota</taxon>
        <taxon>Pezizomycotina</taxon>
        <taxon>Dothideomycetes</taxon>
        <taxon>Dothideomycetidae</taxon>
        <taxon>Mycosphaerellales</taxon>
        <taxon>Dissoconiaceae</taxon>
        <taxon>Dissoconium</taxon>
    </lineage>
</organism>
<accession>A0A6J3MFP4</accession>
<dbReference type="OrthoDB" id="1022638at2759"/>
<keyword evidence="2" id="KW-1185">Reference proteome</keyword>
<dbReference type="InterPro" id="IPR011333">
    <property type="entry name" value="SKP1/BTB/POZ_sf"/>
</dbReference>
<dbReference type="RefSeq" id="XP_033463857.1">
    <property type="nucleotide sequence ID" value="XM_033604112.1"/>
</dbReference>
<name>A0A6J3MFP4_9PEZI</name>
<gene>
    <name evidence="3" type="ORF">K489DRAFT_377265</name>
</gene>
<sequence length="221" mass="25234">MLHVGSGSASQDFAVHEAVLRRHSPFFRKALEKNWREGEIRSLELPDDDVEVVAAYVDWSYFGKVASKPLAPPALPLDDGEYQFLARLYSFGDRIQADAFCDSVLDAMVAKTDDVAEDGTRTFPSHSAVMALYNGTPSDSPARQFIIDMYLDFGAEKWVPEDIECNHVRFLMDLSRAFLARSAGMPRQRQRNYPRRRRWHKTFDCDEFLRAESEEDLCSLA</sequence>
<dbReference type="PROSITE" id="PS50097">
    <property type="entry name" value="BTB"/>
    <property type="match status" value="1"/>
</dbReference>
<proteinExistence type="predicted"/>
<dbReference type="GeneID" id="54361912"/>
<dbReference type="AlphaFoldDB" id="A0A6J3MFP4"/>
<reference evidence="3" key="1">
    <citation type="submission" date="2020-01" db="EMBL/GenBank/DDBJ databases">
        <authorList>
            <consortium name="DOE Joint Genome Institute"/>
            <person name="Haridas S."/>
            <person name="Albert R."/>
            <person name="Binder M."/>
            <person name="Bloem J."/>
            <person name="Labutti K."/>
            <person name="Salamov A."/>
            <person name="Andreopoulos B."/>
            <person name="Baker S.E."/>
            <person name="Barry K."/>
            <person name="Bills G."/>
            <person name="Bluhm B.H."/>
            <person name="Cannon C."/>
            <person name="Castanera R."/>
            <person name="Culley D.E."/>
            <person name="Daum C."/>
            <person name="Ezra D."/>
            <person name="Gonzalez J.B."/>
            <person name="Henrissat B."/>
            <person name="Kuo A."/>
            <person name="Liang C."/>
            <person name="Lipzen A."/>
            <person name="Lutzoni F."/>
            <person name="Magnuson J."/>
            <person name="Mondo S."/>
            <person name="Nolan M."/>
            <person name="Ohm R."/>
            <person name="Pangilinan J."/>
            <person name="Park H.-J."/>
            <person name="Ramirez L."/>
            <person name="Alfaro M."/>
            <person name="Sun H."/>
            <person name="Tritt A."/>
            <person name="Yoshinaga Y."/>
            <person name="Zwiers L.-H."/>
            <person name="Turgeon B.G."/>
            <person name="Goodwin S.B."/>
            <person name="Spatafora J.W."/>
            <person name="Crous P.W."/>
            <person name="Grigoriev I.V."/>
        </authorList>
    </citation>
    <scope>NUCLEOTIDE SEQUENCE</scope>
    <source>
        <strain evidence="3">CBS 342.82</strain>
    </source>
</reference>
<dbReference type="CDD" id="cd18186">
    <property type="entry name" value="BTB_POZ_ZBTB_KLHL-like"/>
    <property type="match status" value="1"/>
</dbReference>
<dbReference type="Gene3D" id="3.30.710.10">
    <property type="entry name" value="Potassium Channel Kv1.1, Chain A"/>
    <property type="match status" value="1"/>
</dbReference>
<evidence type="ECO:0000313" key="3">
    <source>
        <dbReference type="RefSeq" id="XP_033463857.1"/>
    </source>
</evidence>
<reference evidence="3" key="3">
    <citation type="submission" date="2025-08" db="UniProtKB">
        <authorList>
            <consortium name="RefSeq"/>
        </authorList>
    </citation>
    <scope>IDENTIFICATION</scope>
    <source>
        <strain evidence="3">CBS 342.82</strain>
    </source>
</reference>
<evidence type="ECO:0000259" key="1">
    <source>
        <dbReference type="PROSITE" id="PS50097"/>
    </source>
</evidence>
<dbReference type="SUPFAM" id="SSF54695">
    <property type="entry name" value="POZ domain"/>
    <property type="match status" value="1"/>
</dbReference>
<feature type="domain" description="BTB" evidence="1">
    <location>
        <begin position="1"/>
        <end position="69"/>
    </location>
</feature>
<evidence type="ECO:0000313" key="2">
    <source>
        <dbReference type="Proteomes" id="UP000504637"/>
    </source>
</evidence>